<evidence type="ECO:0000259" key="1">
    <source>
        <dbReference type="Pfam" id="PF00561"/>
    </source>
</evidence>
<dbReference type="Proteomes" id="UP000244223">
    <property type="component" value="Unassembled WGS sequence"/>
</dbReference>
<protein>
    <submittedName>
        <fullName evidence="2">Pimeloyl-ACP methyl ester carboxylesterase</fullName>
    </submittedName>
</protein>
<gene>
    <name evidence="2" type="ORF">C8N29_11096</name>
</gene>
<dbReference type="PANTHER" id="PTHR43798:SF33">
    <property type="entry name" value="HYDROLASE, PUTATIVE (AFU_ORTHOLOGUE AFUA_2G14860)-RELATED"/>
    <property type="match status" value="1"/>
</dbReference>
<reference evidence="2 3" key="1">
    <citation type="submission" date="2018-04" db="EMBL/GenBank/DDBJ databases">
        <title>Genomic Encyclopedia of Archaeal and Bacterial Type Strains, Phase II (KMG-II): from individual species to whole genera.</title>
        <authorList>
            <person name="Goeker M."/>
        </authorList>
    </citation>
    <scope>NUCLEOTIDE SEQUENCE [LARGE SCALE GENOMIC DNA]</scope>
    <source>
        <strain evidence="2 3">DSM 5822</strain>
    </source>
</reference>
<evidence type="ECO:0000313" key="3">
    <source>
        <dbReference type="Proteomes" id="UP000244223"/>
    </source>
</evidence>
<dbReference type="GO" id="GO:0016020">
    <property type="term" value="C:membrane"/>
    <property type="evidence" value="ECO:0007669"/>
    <property type="project" value="TreeGrafter"/>
</dbReference>
<name>A0A2T5IYC1_9GAMM</name>
<dbReference type="OrthoDB" id="9773293at2"/>
<dbReference type="RefSeq" id="WP_107866106.1">
    <property type="nucleotide sequence ID" value="NZ_QAON01000010.1"/>
</dbReference>
<evidence type="ECO:0000313" key="2">
    <source>
        <dbReference type="EMBL" id="PTQ88947.1"/>
    </source>
</evidence>
<dbReference type="PANTHER" id="PTHR43798">
    <property type="entry name" value="MONOACYLGLYCEROL LIPASE"/>
    <property type="match status" value="1"/>
</dbReference>
<comment type="caution">
    <text evidence="2">The sequence shown here is derived from an EMBL/GenBank/DDBJ whole genome shotgun (WGS) entry which is preliminary data.</text>
</comment>
<proteinExistence type="predicted"/>
<dbReference type="InterPro" id="IPR000073">
    <property type="entry name" value="AB_hydrolase_1"/>
</dbReference>
<sequence>MTAAMSYAPSFYVQSDEVQLAVYQRGNPAQPTVIFIHGYPDNHEVWDKVVALLEDEFHVVTYDVRGSGASSLPKRIRDYTLAKLSQDLQAVMNAVSPDRPVHLVAHDWGSIQTWESVTDPALQHRIASYSTLSGPCLDHVGKLLRRYISQPNAEHLSYIMNQALHSWYIFMFQAPLLAPTIWRAGLAKHWHKVLAKIENVKHAEPNPNQLIDGVNGIQLYRANMLPRVLAPRARYSAVPINLLVALDDHFVRPHLYNYLEEWAPNLERTEIQGGHWQLLLDQPEVFADAVRQFIKRY</sequence>
<dbReference type="AlphaFoldDB" id="A0A2T5IYC1"/>
<accession>A0A2T5IYC1</accession>
<organism evidence="2 3">
    <name type="scientific">Agitococcus lubricus</name>
    <dbReference type="NCBI Taxonomy" id="1077255"/>
    <lineage>
        <taxon>Bacteria</taxon>
        <taxon>Pseudomonadati</taxon>
        <taxon>Pseudomonadota</taxon>
        <taxon>Gammaproteobacteria</taxon>
        <taxon>Moraxellales</taxon>
        <taxon>Moraxellaceae</taxon>
        <taxon>Agitococcus</taxon>
    </lineage>
</organism>
<dbReference type="InterPro" id="IPR050266">
    <property type="entry name" value="AB_hydrolase_sf"/>
</dbReference>
<dbReference type="Pfam" id="PF00561">
    <property type="entry name" value="Abhydrolase_1"/>
    <property type="match status" value="1"/>
</dbReference>
<dbReference type="InterPro" id="IPR029058">
    <property type="entry name" value="AB_hydrolase_fold"/>
</dbReference>
<dbReference type="SUPFAM" id="SSF53474">
    <property type="entry name" value="alpha/beta-Hydrolases"/>
    <property type="match status" value="1"/>
</dbReference>
<feature type="domain" description="AB hydrolase-1" evidence="1">
    <location>
        <begin position="31"/>
        <end position="280"/>
    </location>
</feature>
<keyword evidence="3" id="KW-1185">Reference proteome</keyword>
<dbReference type="EMBL" id="QAON01000010">
    <property type="protein sequence ID" value="PTQ88947.1"/>
    <property type="molecule type" value="Genomic_DNA"/>
</dbReference>
<dbReference type="Gene3D" id="3.40.50.1820">
    <property type="entry name" value="alpha/beta hydrolase"/>
    <property type="match status" value="1"/>
</dbReference>